<organism evidence="1 2">
    <name type="scientific">Prorocentrum cordatum</name>
    <dbReference type="NCBI Taxonomy" id="2364126"/>
    <lineage>
        <taxon>Eukaryota</taxon>
        <taxon>Sar</taxon>
        <taxon>Alveolata</taxon>
        <taxon>Dinophyceae</taxon>
        <taxon>Prorocentrales</taxon>
        <taxon>Prorocentraceae</taxon>
        <taxon>Prorocentrum</taxon>
    </lineage>
</organism>
<protein>
    <submittedName>
        <fullName evidence="1">Uncharacterized protein</fullName>
    </submittedName>
</protein>
<gene>
    <name evidence="1" type="ORF">PCOR1329_LOCUS84429</name>
</gene>
<proteinExistence type="predicted"/>
<comment type="caution">
    <text evidence="1">The sequence shown here is derived from an EMBL/GenBank/DDBJ whole genome shotgun (WGS) entry which is preliminary data.</text>
</comment>
<accession>A0ABN9YEL5</accession>
<sequence>MPGPKRPACDMGQEPGIKWQNRASMATSPFKPPELIPLDDPEIGDIIKGGGPQDIDIDAIDPVSKDMEVSVTMPRFQGALISYKIEAVIKRVLVWEEKPVHLSPVTVSENGGP</sequence>
<evidence type="ECO:0000313" key="1">
    <source>
        <dbReference type="EMBL" id="CAK0910193.1"/>
    </source>
</evidence>
<keyword evidence="2" id="KW-1185">Reference proteome</keyword>
<evidence type="ECO:0000313" key="2">
    <source>
        <dbReference type="Proteomes" id="UP001189429"/>
    </source>
</evidence>
<dbReference type="EMBL" id="CAUYUJ010022341">
    <property type="protein sequence ID" value="CAK0910193.1"/>
    <property type="molecule type" value="Genomic_DNA"/>
</dbReference>
<reference evidence="1" key="1">
    <citation type="submission" date="2023-10" db="EMBL/GenBank/DDBJ databases">
        <authorList>
            <person name="Chen Y."/>
            <person name="Shah S."/>
            <person name="Dougan E. K."/>
            <person name="Thang M."/>
            <person name="Chan C."/>
        </authorList>
    </citation>
    <scope>NUCLEOTIDE SEQUENCE [LARGE SCALE GENOMIC DNA]</scope>
</reference>
<name>A0ABN9YEL5_9DINO</name>
<dbReference type="Proteomes" id="UP001189429">
    <property type="component" value="Unassembled WGS sequence"/>
</dbReference>